<accession>A0AAJ0BUH5</accession>
<evidence type="ECO:0000313" key="3">
    <source>
        <dbReference type="EMBL" id="KAK1764237.1"/>
    </source>
</evidence>
<feature type="transmembrane region" description="Helical" evidence="2">
    <location>
        <begin position="234"/>
        <end position="252"/>
    </location>
</feature>
<keyword evidence="2" id="KW-1133">Transmembrane helix</keyword>
<keyword evidence="4" id="KW-1185">Reference proteome</keyword>
<comment type="caution">
    <text evidence="3">The sequence shown here is derived from an EMBL/GenBank/DDBJ whole genome shotgun (WGS) entry which is preliminary data.</text>
</comment>
<feature type="transmembrane region" description="Helical" evidence="2">
    <location>
        <begin position="141"/>
        <end position="164"/>
    </location>
</feature>
<keyword evidence="2" id="KW-0472">Membrane</keyword>
<evidence type="ECO:0000256" key="1">
    <source>
        <dbReference type="SAM" id="MobiDB-lite"/>
    </source>
</evidence>
<keyword evidence="2" id="KW-0812">Transmembrane</keyword>
<evidence type="ECO:0000256" key="2">
    <source>
        <dbReference type="SAM" id="Phobius"/>
    </source>
</evidence>
<reference evidence="3" key="1">
    <citation type="submission" date="2023-06" db="EMBL/GenBank/DDBJ databases">
        <title>Genome-scale phylogeny and comparative genomics of the fungal order Sordariales.</title>
        <authorList>
            <consortium name="Lawrence Berkeley National Laboratory"/>
            <person name="Hensen N."/>
            <person name="Bonometti L."/>
            <person name="Westerberg I."/>
            <person name="Brannstrom I.O."/>
            <person name="Guillou S."/>
            <person name="Cros-Aarteil S."/>
            <person name="Calhoun S."/>
            <person name="Haridas S."/>
            <person name="Kuo A."/>
            <person name="Mondo S."/>
            <person name="Pangilinan J."/>
            <person name="Riley R."/>
            <person name="Labutti K."/>
            <person name="Andreopoulos B."/>
            <person name="Lipzen A."/>
            <person name="Chen C."/>
            <person name="Yanf M."/>
            <person name="Daum C."/>
            <person name="Ng V."/>
            <person name="Clum A."/>
            <person name="Steindorff A."/>
            <person name="Ohm R."/>
            <person name="Martin F."/>
            <person name="Silar P."/>
            <person name="Natvig D."/>
            <person name="Lalanne C."/>
            <person name="Gautier V."/>
            <person name="Ament-Velasquez S.L."/>
            <person name="Kruys A."/>
            <person name="Hutchinson M.I."/>
            <person name="Powell A.J."/>
            <person name="Barry K."/>
            <person name="Miller A.N."/>
            <person name="Grigoriev I.V."/>
            <person name="Debuchy R."/>
            <person name="Gladieux P."/>
            <person name="Thoren M.H."/>
            <person name="Johannesson H."/>
        </authorList>
    </citation>
    <scope>NUCLEOTIDE SEQUENCE</scope>
    <source>
        <strain evidence="3">8032-3</strain>
    </source>
</reference>
<organism evidence="3 4">
    <name type="scientific">Phialemonium atrogriseum</name>
    <dbReference type="NCBI Taxonomy" id="1093897"/>
    <lineage>
        <taxon>Eukaryota</taxon>
        <taxon>Fungi</taxon>
        <taxon>Dikarya</taxon>
        <taxon>Ascomycota</taxon>
        <taxon>Pezizomycotina</taxon>
        <taxon>Sordariomycetes</taxon>
        <taxon>Sordariomycetidae</taxon>
        <taxon>Cephalothecales</taxon>
        <taxon>Cephalothecaceae</taxon>
        <taxon>Phialemonium</taxon>
    </lineage>
</organism>
<feature type="transmembrane region" description="Helical" evidence="2">
    <location>
        <begin position="189"/>
        <end position="222"/>
    </location>
</feature>
<dbReference type="GeneID" id="85305782"/>
<dbReference type="AlphaFoldDB" id="A0AAJ0BUH5"/>
<protein>
    <submittedName>
        <fullName evidence="3">Uncharacterized protein</fullName>
    </submittedName>
</protein>
<feature type="region of interest" description="Disordered" evidence="1">
    <location>
        <begin position="81"/>
        <end position="112"/>
    </location>
</feature>
<dbReference type="RefSeq" id="XP_060280450.1">
    <property type="nucleotide sequence ID" value="XM_060422595.1"/>
</dbReference>
<evidence type="ECO:0000313" key="4">
    <source>
        <dbReference type="Proteomes" id="UP001244011"/>
    </source>
</evidence>
<dbReference type="Proteomes" id="UP001244011">
    <property type="component" value="Unassembled WGS sequence"/>
</dbReference>
<sequence length="276" mass="31268">MLEYCPRNAIDPIHHVIRPHSRANLDVAFHFYQGYSPPIRNTKHPRNVLNTSEVHEQMQTSLTPRDADMFMSPDKGFDELRRVQGAPPMQPDVAHDASRGEPSNTPVSRPRLRLPRPWQLSRNRNGYPPNSFITMADKRHVLSAVYFIYWLALLGYAVTVRVAAAPGTGPGRTLGYIDRAQDIEVYCTVVVALLITAAFGPLAILVVPMSAVAIGLCIMEAIRLSQNPHRRHEYIMLSVLPGLIFLPMLLNIREVWVWYEWYIKGGKELPDVNIVQ</sequence>
<proteinExistence type="predicted"/>
<gene>
    <name evidence="3" type="ORF">QBC33DRAFT_202069</name>
</gene>
<name>A0AAJ0BUH5_9PEZI</name>
<dbReference type="EMBL" id="MU839021">
    <property type="protein sequence ID" value="KAK1764237.1"/>
    <property type="molecule type" value="Genomic_DNA"/>
</dbReference>